<evidence type="ECO:0000256" key="5">
    <source>
        <dbReference type="ARBA" id="ARBA00022553"/>
    </source>
</evidence>
<evidence type="ECO:0000256" key="2">
    <source>
        <dbReference type="ARBA" id="ARBA00004651"/>
    </source>
</evidence>
<dbReference type="CDD" id="cd06225">
    <property type="entry name" value="HAMP"/>
    <property type="match status" value="1"/>
</dbReference>
<dbReference type="Gene3D" id="6.10.340.10">
    <property type="match status" value="1"/>
</dbReference>
<dbReference type="Gene3D" id="3.30.565.10">
    <property type="entry name" value="Histidine kinase-like ATPase, C-terminal domain"/>
    <property type="match status" value="1"/>
</dbReference>
<dbReference type="CDD" id="cd00082">
    <property type="entry name" value="HisKA"/>
    <property type="match status" value="1"/>
</dbReference>
<evidence type="ECO:0000256" key="3">
    <source>
        <dbReference type="ARBA" id="ARBA00012438"/>
    </source>
</evidence>
<keyword evidence="8 15" id="KW-0418">Kinase</keyword>
<dbReference type="PRINTS" id="PR00344">
    <property type="entry name" value="BCTRLSENSOR"/>
</dbReference>
<keyword evidence="6" id="KW-0808">Transferase</keyword>
<dbReference type="EC" id="2.7.13.3" evidence="3"/>
<dbReference type="InterPro" id="IPR005467">
    <property type="entry name" value="His_kinase_dom"/>
</dbReference>
<dbReference type="STRING" id="1462996.AWM70_16050"/>
<dbReference type="EMBL" id="CP014167">
    <property type="protein sequence ID" value="ANS75911.1"/>
    <property type="molecule type" value="Genomic_DNA"/>
</dbReference>
<dbReference type="GO" id="GO:0005524">
    <property type="term" value="F:ATP binding"/>
    <property type="evidence" value="ECO:0007669"/>
    <property type="project" value="UniProtKB-KW"/>
</dbReference>
<keyword evidence="12" id="KW-0812">Transmembrane</keyword>
<keyword evidence="9" id="KW-0067">ATP-binding</keyword>
<feature type="domain" description="Histidine kinase" evidence="13">
    <location>
        <begin position="280"/>
        <end position="500"/>
    </location>
</feature>
<keyword evidence="5" id="KW-0597">Phosphoprotein</keyword>
<dbReference type="SUPFAM" id="SSF47384">
    <property type="entry name" value="Homodimeric domain of signal transducing histidine kinase"/>
    <property type="match status" value="1"/>
</dbReference>
<dbReference type="PROSITE" id="PS50109">
    <property type="entry name" value="HIS_KIN"/>
    <property type="match status" value="1"/>
</dbReference>
<dbReference type="FunFam" id="1.10.287.130:FF:000001">
    <property type="entry name" value="Two-component sensor histidine kinase"/>
    <property type="match status" value="1"/>
</dbReference>
<comment type="subcellular location">
    <subcellularLocation>
        <location evidence="2">Cell membrane</location>
        <topology evidence="2">Multi-pass membrane protein</topology>
    </subcellularLocation>
</comment>
<name>A0A1B1N394_9BACL</name>
<keyword evidence="11 12" id="KW-0472">Membrane</keyword>
<dbReference type="OrthoDB" id="9786919at2"/>
<dbReference type="InterPro" id="IPR003660">
    <property type="entry name" value="HAMP_dom"/>
</dbReference>
<evidence type="ECO:0000256" key="4">
    <source>
        <dbReference type="ARBA" id="ARBA00022475"/>
    </source>
</evidence>
<protein>
    <recommendedName>
        <fullName evidence="3">histidine kinase</fullName>
        <ecNumber evidence="3">2.7.13.3</ecNumber>
    </recommendedName>
</protein>
<comment type="catalytic activity">
    <reaction evidence="1">
        <text>ATP + protein L-histidine = ADP + protein N-phospho-L-histidine.</text>
        <dbReference type="EC" id="2.7.13.3"/>
    </reaction>
</comment>
<evidence type="ECO:0000256" key="8">
    <source>
        <dbReference type="ARBA" id="ARBA00022777"/>
    </source>
</evidence>
<evidence type="ECO:0000313" key="16">
    <source>
        <dbReference type="Proteomes" id="UP000092573"/>
    </source>
</evidence>
<evidence type="ECO:0000256" key="10">
    <source>
        <dbReference type="ARBA" id="ARBA00023012"/>
    </source>
</evidence>
<dbReference type="InterPro" id="IPR036097">
    <property type="entry name" value="HisK_dim/P_sf"/>
</dbReference>
<dbReference type="InterPro" id="IPR036890">
    <property type="entry name" value="HATPase_C_sf"/>
</dbReference>
<evidence type="ECO:0000259" key="13">
    <source>
        <dbReference type="PROSITE" id="PS50109"/>
    </source>
</evidence>
<dbReference type="Pfam" id="PF00512">
    <property type="entry name" value="HisKA"/>
    <property type="match status" value="1"/>
</dbReference>
<dbReference type="Proteomes" id="UP000092573">
    <property type="component" value="Chromosome"/>
</dbReference>
<dbReference type="InterPro" id="IPR050736">
    <property type="entry name" value="Sensor_HK_Regulatory"/>
</dbReference>
<evidence type="ECO:0000256" key="11">
    <source>
        <dbReference type="ARBA" id="ARBA00023136"/>
    </source>
</evidence>
<dbReference type="CDD" id="cd00075">
    <property type="entry name" value="HATPase"/>
    <property type="match status" value="1"/>
</dbReference>
<dbReference type="PANTHER" id="PTHR43711">
    <property type="entry name" value="TWO-COMPONENT HISTIDINE KINASE"/>
    <property type="match status" value="1"/>
</dbReference>
<dbReference type="RefSeq" id="WP_068698071.1">
    <property type="nucleotide sequence ID" value="NZ_CP014167.1"/>
</dbReference>
<accession>A0A1B1N394</accession>
<dbReference type="GO" id="GO:0000155">
    <property type="term" value="F:phosphorelay sensor kinase activity"/>
    <property type="evidence" value="ECO:0007669"/>
    <property type="project" value="InterPro"/>
</dbReference>
<dbReference type="Gene3D" id="1.10.287.130">
    <property type="match status" value="1"/>
</dbReference>
<evidence type="ECO:0000256" key="12">
    <source>
        <dbReference type="SAM" id="Phobius"/>
    </source>
</evidence>
<reference evidence="15 16" key="1">
    <citation type="submission" date="2016-01" db="EMBL/GenBank/DDBJ databases">
        <title>Complete Genome Sequence of Paenibacillus yonginensis DCY84, a novel Plant Growth-Promoting Bacteria with Elicitation of Induced Systemic Resistance.</title>
        <authorList>
            <person name="Kim Y.J."/>
            <person name="Yang D.C."/>
            <person name="Sukweenadhi J."/>
        </authorList>
    </citation>
    <scope>NUCLEOTIDE SEQUENCE [LARGE SCALE GENOMIC DNA]</scope>
    <source>
        <strain evidence="15 16">DCY84</strain>
    </source>
</reference>
<sequence length="504" mass="55876">MTSPAVPCRRFRLGLKGKISLLLALLLASVLVLLSTLVLAGIREDQRVRLEQNFAHQADSANLRVREEYLTGEHIPPDDFMDRNAQRLAIDLSEQSGMPVTLYQASGEFAATSLPIHPLTDVQDALSYTAKGKSAYITEGDQLLYLAPLYNADELLGTVQFHSSLREQNAFYQRIRSLFIVTGAAVLAAAFVVGYLYVWRQISVLSRLNQAAKQIGQGHYLDAPPVRRKDEFGELAEGIYDMSGSISAYVSELNEEQQKLLEAIARLRELEQQQKQFIGNISHELKTPLTSIIAYSDLLGMYSDDPKLLEEARTQIAKEAERLYGLVEKALQLSSMDIYDFQTHPEAVPLRPLLQEALERLRLKSENRKIVLEARLTEETAWVDPENVMHMVTNLLDNAVKYNRPGGKVVLSNRTERTAEGKRIAIIEVADNGIGIPAELQSRIFDPFFTVSTDRSRETGGTGLGLALVRSLAEKQDGSVRLAESGAGGSRFVLELPGDPPGSP</sequence>
<feature type="domain" description="HAMP" evidence="14">
    <location>
        <begin position="199"/>
        <end position="251"/>
    </location>
</feature>
<dbReference type="SUPFAM" id="SSF55874">
    <property type="entry name" value="ATPase domain of HSP90 chaperone/DNA topoisomerase II/histidine kinase"/>
    <property type="match status" value="1"/>
</dbReference>
<dbReference type="PROSITE" id="PS50885">
    <property type="entry name" value="HAMP"/>
    <property type="match status" value="1"/>
</dbReference>
<evidence type="ECO:0000256" key="1">
    <source>
        <dbReference type="ARBA" id="ARBA00000085"/>
    </source>
</evidence>
<dbReference type="KEGG" id="pyg:AWM70_16050"/>
<organism evidence="15 16">
    <name type="scientific">Paenibacillus yonginensis</name>
    <dbReference type="NCBI Taxonomy" id="1462996"/>
    <lineage>
        <taxon>Bacteria</taxon>
        <taxon>Bacillati</taxon>
        <taxon>Bacillota</taxon>
        <taxon>Bacilli</taxon>
        <taxon>Bacillales</taxon>
        <taxon>Paenibacillaceae</taxon>
        <taxon>Paenibacillus</taxon>
    </lineage>
</organism>
<dbReference type="SMART" id="SM00388">
    <property type="entry name" value="HisKA"/>
    <property type="match status" value="1"/>
</dbReference>
<dbReference type="SMART" id="SM00387">
    <property type="entry name" value="HATPase_c"/>
    <property type="match status" value="1"/>
</dbReference>
<dbReference type="SMART" id="SM00304">
    <property type="entry name" value="HAMP"/>
    <property type="match status" value="1"/>
</dbReference>
<keyword evidence="4" id="KW-1003">Cell membrane</keyword>
<evidence type="ECO:0000259" key="14">
    <source>
        <dbReference type="PROSITE" id="PS50885"/>
    </source>
</evidence>
<feature type="transmembrane region" description="Helical" evidence="12">
    <location>
        <begin position="178"/>
        <end position="198"/>
    </location>
</feature>
<dbReference type="GO" id="GO:0005886">
    <property type="term" value="C:plasma membrane"/>
    <property type="evidence" value="ECO:0007669"/>
    <property type="project" value="UniProtKB-SubCell"/>
</dbReference>
<dbReference type="Pfam" id="PF00672">
    <property type="entry name" value="HAMP"/>
    <property type="match status" value="1"/>
</dbReference>
<keyword evidence="12" id="KW-1133">Transmembrane helix</keyword>
<evidence type="ECO:0000256" key="6">
    <source>
        <dbReference type="ARBA" id="ARBA00022679"/>
    </source>
</evidence>
<keyword evidence="7" id="KW-0547">Nucleotide-binding</keyword>
<dbReference type="Pfam" id="PF02518">
    <property type="entry name" value="HATPase_c"/>
    <property type="match status" value="1"/>
</dbReference>
<evidence type="ECO:0000256" key="7">
    <source>
        <dbReference type="ARBA" id="ARBA00022741"/>
    </source>
</evidence>
<evidence type="ECO:0000256" key="9">
    <source>
        <dbReference type="ARBA" id="ARBA00022840"/>
    </source>
</evidence>
<proteinExistence type="predicted"/>
<dbReference type="PANTHER" id="PTHR43711:SF1">
    <property type="entry name" value="HISTIDINE KINASE 1"/>
    <property type="match status" value="1"/>
</dbReference>
<dbReference type="InterPro" id="IPR003661">
    <property type="entry name" value="HisK_dim/P_dom"/>
</dbReference>
<dbReference type="InterPro" id="IPR003594">
    <property type="entry name" value="HATPase_dom"/>
</dbReference>
<gene>
    <name evidence="15" type="ORF">AWM70_16050</name>
</gene>
<dbReference type="AlphaFoldDB" id="A0A1B1N394"/>
<keyword evidence="16" id="KW-1185">Reference proteome</keyword>
<evidence type="ECO:0000313" key="15">
    <source>
        <dbReference type="EMBL" id="ANS75911.1"/>
    </source>
</evidence>
<dbReference type="InterPro" id="IPR004358">
    <property type="entry name" value="Sig_transdc_His_kin-like_C"/>
</dbReference>
<keyword evidence="10" id="KW-0902">Two-component regulatory system</keyword>